<dbReference type="Proteomes" id="UP000074561">
    <property type="component" value="Chromosome"/>
</dbReference>
<dbReference type="EMBL" id="CP013234">
    <property type="protein sequence ID" value="AMP07051.1"/>
    <property type="molecule type" value="Genomic_DNA"/>
</dbReference>
<accession>A0A127QAM6</accession>
<proteinExistence type="predicted"/>
<evidence type="ECO:0000313" key="1">
    <source>
        <dbReference type="EMBL" id="AMP07051.1"/>
    </source>
</evidence>
<sequence>MLQKVTMYQPFRGAPNLNISDSLPNDEYIEVVAKICRTNCGF</sequence>
<dbReference type="AlphaFoldDB" id="A0A127QAM6"/>
<dbReference type="KEGG" id="cpra:CPter91_4756"/>
<reference evidence="1 2" key="1">
    <citation type="submission" date="2015-11" db="EMBL/GenBank/DDBJ databases">
        <title>Exploring the genomic traits of fungus-feeding bacterial genus Collimonas.</title>
        <authorList>
            <person name="Song C."/>
            <person name="Schmidt R."/>
            <person name="de Jager V."/>
            <person name="Krzyzanowska D."/>
            <person name="Jongedijk E."/>
            <person name="Cankar K."/>
            <person name="Beekwilder J."/>
            <person name="van Veen A."/>
            <person name="de Boer W."/>
            <person name="van Veen J.A."/>
            <person name="Garbeva P."/>
        </authorList>
    </citation>
    <scope>NUCLEOTIDE SEQUENCE [LARGE SCALE GENOMIC DNA]</scope>
    <source>
        <strain evidence="1 2">Ter91</strain>
    </source>
</reference>
<evidence type="ECO:0000313" key="2">
    <source>
        <dbReference type="Proteomes" id="UP000074561"/>
    </source>
</evidence>
<organism evidence="1 2">
    <name type="scientific">Collimonas pratensis</name>
    <dbReference type="NCBI Taxonomy" id="279113"/>
    <lineage>
        <taxon>Bacteria</taxon>
        <taxon>Pseudomonadati</taxon>
        <taxon>Pseudomonadota</taxon>
        <taxon>Betaproteobacteria</taxon>
        <taxon>Burkholderiales</taxon>
        <taxon>Oxalobacteraceae</taxon>
        <taxon>Collimonas</taxon>
    </lineage>
</organism>
<protein>
    <submittedName>
        <fullName evidence="1">Uncharacterized protein</fullName>
    </submittedName>
</protein>
<dbReference type="PATRIC" id="fig|279113.9.peg.4715"/>
<name>A0A127QAM6_9BURK</name>
<gene>
    <name evidence="1" type="ORF">CPter91_4756</name>
</gene>